<protein>
    <submittedName>
        <fullName evidence="3">Uncharacterized protein</fullName>
    </submittedName>
</protein>
<dbReference type="KEGG" id="ccac:CcaHIS019_0703490"/>
<accession>A0AA48LAC1</accession>
<keyword evidence="2" id="KW-0472">Membrane</keyword>
<dbReference type="RefSeq" id="XP_060460033.1">
    <property type="nucleotide sequence ID" value="XM_060603772.1"/>
</dbReference>
<proteinExistence type="predicted"/>
<keyword evidence="2" id="KW-1133">Transmembrane helix</keyword>
<sequence>MLTSSLVKFSSSIPASLPRPSLRSTSPQLLPLPAALPRPPHRMTPLFAKDISNALAPAGDVAALLSAATRVPVARLLAPLLHSILAVAVFVIGFGFLRTGGIAPRHGLQHES</sequence>
<feature type="transmembrane region" description="Helical" evidence="2">
    <location>
        <begin position="76"/>
        <end position="97"/>
    </location>
</feature>
<dbReference type="GeneID" id="85498638"/>
<keyword evidence="2" id="KW-0812">Transmembrane</keyword>
<feature type="compositionally biased region" description="Low complexity" evidence="1">
    <location>
        <begin position="10"/>
        <end position="29"/>
    </location>
</feature>
<evidence type="ECO:0000313" key="4">
    <source>
        <dbReference type="Proteomes" id="UP001233271"/>
    </source>
</evidence>
<gene>
    <name evidence="3" type="ORF">CcaverHIS019_0703490</name>
</gene>
<evidence type="ECO:0000256" key="2">
    <source>
        <dbReference type="SAM" id="Phobius"/>
    </source>
</evidence>
<evidence type="ECO:0000256" key="1">
    <source>
        <dbReference type="SAM" id="MobiDB-lite"/>
    </source>
</evidence>
<feature type="region of interest" description="Disordered" evidence="1">
    <location>
        <begin position="1"/>
        <end position="29"/>
    </location>
</feature>
<dbReference type="EMBL" id="AP028219">
    <property type="protein sequence ID" value="BEI94768.1"/>
    <property type="molecule type" value="Genomic_DNA"/>
</dbReference>
<dbReference type="Proteomes" id="UP001233271">
    <property type="component" value="Chromosome 7b"/>
</dbReference>
<organism evidence="3 4">
    <name type="scientific">Cutaneotrichosporon cavernicola</name>
    <dbReference type="NCBI Taxonomy" id="279322"/>
    <lineage>
        <taxon>Eukaryota</taxon>
        <taxon>Fungi</taxon>
        <taxon>Dikarya</taxon>
        <taxon>Basidiomycota</taxon>
        <taxon>Agaricomycotina</taxon>
        <taxon>Tremellomycetes</taxon>
        <taxon>Trichosporonales</taxon>
        <taxon>Trichosporonaceae</taxon>
        <taxon>Cutaneotrichosporon</taxon>
    </lineage>
</organism>
<keyword evidence="4" id="KW-1185">Reference proteome</keyword>
<reference evidence="3" key="1">
    <citation type="journal article" date="2023" name="BMC Genomics">
        <title>Chromosome-level genome assemblies of Cutaneotrichosporon spp. (Trichosporonales, Basidiomycota) reveal imbalanced evolution between nucleotide sequences and chromosome synteny.</title>
        <authorList>
            <person name="Kobayashi Y."/>
            <person name="Kayamori A."/>
            <person name="Aoki K."/>
            <person name="Shiwa Y."/>
            <person name="Matsutani M."/>
            <person name="Fujita N."/>
            <person name="Sugita T."/>
            <person name="Iwasaki W."/>
            <person name="Tanaka N."/>
            <person name="Takashima M."/>
        </authorList>
    </citation>
    <scope>NUCLEOTIDE SEQUENCE</scope>
    <source>
        <strain evidence="3">HIS019</strain>
    </source>
</reference>
<name>A0AA48LAC1_9TREE</name>
<evidence type="ECO:0000313" key="3">
    <source>
        <dbReference type="EMBL" id="BEI94768.1"/>
    </source>
</evidence>
<dbReference type="AlphaFoldDB" id="A0AA48LAC1"/>